<dbReference type="InterPro" id="IPR036515">
    <property type="entry name" value="Transposase_17_sf"/>
</dbReference>
<dbReference type="EMBL" id="BMIT01000026">
    <property type="protein sequence ID" value="GGF11977.1"/>
    <property type="molecule type" value="Genomic_DNA"/>
</dbReference>
<evidence type="ECO:0000313" key="2">
    <source>
        <dbReference type="EMBL" id="GGF11977.1"/>
    </source>
</evidence>
<dbReference type="InterPro" id="IPR002686">
    <property type="entry name" value="Transposase_17"/>
</dbReference>
<dbReference type="Proteomes" id="UP000638462">
    <property type="component" value="Unassembled WGS sequence"/>
</dbReference>
<dbReference type="Gene3D" id="3.30.70.1290">
    <property type="entry name" value="Transposase IS200-like"/>
    <property type="match status" value="1"/>
</dbReference>
<dbReference type="PANTHER" id="PTHR33360">
    <property type="entry name" value="TRANSPOSASE FOR INSERTION SEQUENCE ELEMENT IS200"/>
    <property type="match status" value="1"/>
</dbReference>
<sequence>MIYSEDVPTLEKELHIRFDRESSCVKLECELIEMDGEQDHIHLLISYPPKLSISVIVNNLKAVSSRILRLQNTHLTRQSTSSALWSSSYFACTAGGATIETLKAYVESQSMSPSTLFLSQNRPQIKTLSRLTSYIPALIEQGFTAKWLNLDTKEKSIQTKG</sequence>
<proteinExistence type="predicted"/>
<dbReference type="SUPFAM" id="SSF143422">
    <property type="entry name" value="Transposase IS200-like"/>
    <property type="match status" value="1"/>
</dbReference>
<feature type="domain" description="Transposase IS200-like" evidence="1">
    <location>
        <begin position="7"/>
        <end position="109"/>
    </location>
</feature>
<name>A0ABQ1U7J6_9GAMM</name>
<dbReference type="PANTHER" id="PTHR33360:SF2">
    <property type="entry name" value="TRANSPOSASE FOR INSERTION SEQUENCE ELEMENT IS200"/>
    <property type="match status" value="1"/>
</dbReference>
<keyword evidence="3" id="KW-1185">Reference proteome</keyword>
<dbReference type="SMART" id="SM01321">
    <property type="entry name" value="Y1_Tnp"/>
    <property type="match status" value="1"/>
</dbReference>
<dbReference type="NCBIfam" id="NF033573">
    <property type="entry name" value="transpos_IS200"/>
    <property type="match status" value="1"/>
</dbReference>
<comment type="caution">
    <text evidence="2">The sequence shown here is derived from an EMBL/GenBank/DDBJ whole genome shotgun (WGS) entry which is preliminary data.</text>
</comment>
<reference evidence="3" key="1">
    <citation type="journal article" date="2019" name="Int. J. Syst. Evol. Microbiol.">
        <title>The Global Catalogue of Microorganisms (GCM) 10K type strain sequencing project: providing services to taxonomists for standard genome sequencing and annotation.</title>
        <authorList>
            <consortium name="The Broad Institute Genomics Platform"/>
            <consortium name="The Broad Institute Genome Sequencing Center for Infectious Disease"/>
            <person name="Wu L."/>
            <person name="Ma J."/>
        </authorList>
    </citation>
    <scope>NUCLEOTIDE SEQUENCE [LARGE SCALE GENOMIC DNA]</scope>
    <source>
        <strain evidence="3">CGMCC 1.15394</strain>
    </source>
</reference>
<evidence type="ECO:0000313" key="3">
    <source>
        <dbReference type="Proteomes" id="UP000638462"/>
    </source>
</evidence>
<organism evidence="2 3">
    <name type="scientific">Pseudoalteromonas gelatinilytica</name>
    <dbReference type="NCBI Taxonomy" id="1703256"/>
    <lineage>
        <taxon>Bacteria</taxon>
        <taxon>Pseudomonadati</taxon>
        <taxon>Pseudomonadota</taxon>
        <taxon>Gammaproteobacteria</taxon>
        <taxon>Alteromonadales</taxon>
        <taxon>Pseudoalteromonadaceae</taxon>
        <taxon>Pseudoalteromonas</taxon>
    </lineage>
</organism>
<gene>
    <name evidence="2" type="ORF">GCM10008027_41050</name>
</gene>
<protein>
    <recommendedName>
        <fullName evidence="1">Transposase IS200-like domain-containing protein</fullName>
    </recommendedName>
</protein>
<dbReference type="Pfam" id="PF01797">
    <property type="entry name" value="Y1_Tnp"/>
    <property type="match status" value="1"/>
</dbReference>
<evidence type="ECO:0000259" key="1">
    <source>
        <dbReference type="SMART" id="SM01321"/>
    </source>
</evidence>
<accession>A0ABQ1U7J6</accession>